<dbReference type="InterPro" id="IPR052717">
    <property type="entry name" value="Vacuolar_transposase_reg"/>
</dbReference>
<dbReference type="SUPFAM" id="SSF53098">
    <property type="entry name" value="Ribonuclease H-like"/>
    <property type="match status" value="1"/>
</dbReference>
<gene>
    <name evidence="3" type="ORF">COCON_G00120020</name>
</gene>
<evidence type="ECO:0000256" key="1">
    <source>
        <dbReference type="SAM" id="MobiDB-lite"/>
    </source>
</evidence>
<dbReference type="Pfam" id="PF05699">
    <property type="entry name" value="Dimer_Tnp_hAT"/>
    <property type="match status" value="1"/>
</dbReference>
<organism evidence="3 4">
    <name type="scientific">Conger conger</name>
    <name type="common">Conger eel</name>
    <name type="synonym">Muraena conger</name>
    <dbReference type="NCBI Taxonomy" id="82655"/>
    <lineage>
        <taxon>Eukaryota</taxon>
        <taxon>Metazoa</taxon>
        <taxon>Chordata</taxon>
        <taxon>Craniata</taxon>
        <taxon>Vertebrata</taxon>
        <taxon>Euteleostomi</taxon>
        <taxon>Actinopterygii</taxon>
        <taxon>Neopterygii</taxon>
        <taxon>Teleostei</taxon>
        <taxon>Anguilliformes</taxon>
        <taxon>Congridae</taxon>
        <taxon>Conger</taxon>
    </lineage>
</organism>
<dbReference type="GO" id="GO:0005634">
    <property type="term" value="C:nucleus"/>
    <property type="evidence" value="ECO:0007669"/>
    <property type="project" value="TreeGrafter"/>
</dbReference>
<proteinExistence type="predicted"/>
<name>A0A9Q1HY11_CONCO</name>
<evidence type="ECO:0000259" key="2">
    <source>
        <dbReference type="Pfam" id="PF05699"/>
    </source>
</evidence>
<feature type="compositionally biased region" description="Basic and acidic residues" evidence="1">
    <location>
        <begin position="165"/>
        <end position="176"/>
    </location>
</feature>
<dbReference type="InterPro" id="IPR008906">
    <property type="entry name" value="HATC_C_dom"/>
</dbReference>
<dbReference type="OrthoDB" id="109171at2759"/>
<reference evidence="3" key="1">
    <citation type="journal article" date="2023" name="Science">
        <title>Genome structures resolve the early diversification of teleost fishes.</title>
        <authorList>
            <person name="Parey E."/>
            <person name="Louis A."/>
            <person name="Montfort J."/>
            <person name="Bouchez O."/>
            <person name="Roques C."/>
            <person name="Iampietro C."/>
            <person name="Lluch J."/>
            <person name="Castinel A."/>
            <person name="Donnadieu C."/>
            <person name="Desvignes T."/>
            <person name="Floi Bucao C."/>
            <person name="Jouanno E."/>
            <person name="Wen M."/>
            <person name="Mejri S."/>
            <person name="Dirks R."/>
            <person name="Jansen H."/>
            <person name="Henkel C."/>
            <person name="Chen W.J."/>
            <person name="Zahm M."/>
            <person name="Cabau C."/>
            <person name="Klopp C."/>
            <person name="Thompson A.W."/>
            <person name="Robinson-Rechavi M."/>
            <person name="Braasch I."/>
            <person name="Lecointre G."/>
            <person name="Bobe J."/>
            <person name="Postlethwait J.H."/>
            <person name="Berthelot C."/>
            <person name="Roest Crollius H."/>
            <person name="Guiguen Y."/>
        </authorList>
    </citation>
    <scope>NUCLEOTIDE SEQUENCE</scope>
    <source>
        <strain evidence="3">Concon-B</strain>
    </source>
</reference>
<feature type="domain" description="HAT C-terminal dimerisation" evidence="2">
    <location>
        <begin position="211"/>
        <end position="260"/>
    </location>
</feature>
<evidence type="ECO:0000313" key="3">
    <source>
        <dbReference type="EMBL" id="KAJ8269395.1"/>
    </source>
</evidence>
<comment type="caution">
    <text evidence="3">The sequence shown here is derived from an EMBL/GenBank/DDBJ whole genome shotgun (WGS) entry which is preliminary data.</text>
</comment>
<dbReference type="InterPro" id="IPR012337">
    <property type="entry name" value="RNaseH-like_sf"/>
</dbReference>
<feature type="region of interest" description="Disordered" evidence="1">
    <location>
        <begin position="143"/>
        <end position="187"/>
    </location>
</feature>
<accession>A0A9Q1HY11</accession>
<dbReference type="AlphaFoldDB" id="A0A9Q1HY11"/>
<protein>
    <recommendedName>
        <fullName evidence="2">HAT C-terminal dimerisation domain-containing protein</fullName>
    </recommendedName>
</protein>
<evidence type="ECO:0000313" key="4">
    <source>
        <dbReference type="Proteomes" id="UP001152803"/>
    </source>
</evidence>
<sequence>MRRLDLEGYGVVFRKSAKDVFTLSEADVTCAEEVLKGMKPMKDAILVMSEEKMPTLSLIAPLHDNLVKSTAEMEDDSATVKEIKLAIAQDLGKRYTNANETLYMASAVDPRFKDLLFLTEQKKTETYSRLTDAVTDVIKKKRNQEAEVMDSDNPVPVVREEDQEAADHSPNSKDGTDATPHPPQKKPRSLCLLVSLLGDTYASTGDEAPQSAVAKRFLCIPGTSVSSERVFSTTGDIVTAQRSVLKAGHVDQLVFLNRNLTIKN</sequence>
<dbReference type="EMBL" id="JAFJMO010000008">
    <property type="protein sequence ID" value="KAJ8269395.1"/>
    <property type="molecule type" value="Genomic_DNA"/>
</dbReference>
<dbReference type="Proteomes" id="UP001152803">
    <property type="component" value="Unassembled WGS sequence"/>
</dbReference>
<dbReference type="GO" id="GO:0006357">
    <property type="term" value="P:regulation of transcription by RNA polymerase II"/>
    <property type="evidence" value="ECO:0007669"/>
    <property type="project" value="TreeGrafter"/>
</dbReference>
<dbReference type="PANTHER" id="PTHR46169">
    <property type="entry name" value="DNA REPLICATION-RELATED ELEMENT FACTOR, ISOFORM A"/>
    <property type="match status" value="1"/>
</dbReference>
<keyword evidence="4" id="KW-1185">Reference proteome</keyword>
<dbReference type="GO" id="GO:0046983">
    <property type="term" value="F:protein dimerization activity"/>
    <property type="evidence" value="ECO:0007669"/>
    <property type="project" value="InterPro"/>
</dbReference>
<dbReference type="PANTHER" id="PTHR46169:SF29">
    <property type="entry name" value="DNA REPLICATION-RELATED ELEMENT FACTOR, ISOFORM A"/>
    <property type="match status" value="1"/>
</dbReference>